<evidence type="ECO:0000313" key="2">
    <source>
        <dbReference type="EMBL" id="QBF28186.1"/>
    </source>
</evidence>
<evidence type="ECO:0008006" key="4">
    <source>
        <dbReference type="Google" id="ProtNLM"/>
    </source>
</evidence>
<dbReference type="KEGG" id="ptk:EXN22_21780"/>
<sequence length="336" mass="37616">MSDNVVALSAALDVPNMDKILSVVSAYSAFWEQRTFSFLPLLHESVERHYKGMQRYAEGLAKHSEVLAVTIKSYQLGELLESFREDLGDPEEEKFFLEELQISKDKLAVKLDAVVSGVVTASKAIASLPVYDASRDQASYLETQERLASSLQALTDTLNGKRENLAEFERAIGVFEANGIEQLFQGKLPTVQQLQGLVAQGATTAGAAVAVEQALEALGKLMEGVQQDMQYSRLQDQRRALRTEVNELIAEQRKKEQRANQVKAHLQALSEYAVLTSGRREWLVEMQQIRLQLEAVSNQLRRIKLGSFEEAQAFNQLLEKLIAYVKSIVSQFCQAF</sequence>
<evidence type="ECO:0000313" key="3">
    <source>
        <dbReference type="Proteomes" id="UP000291130"/>
    </source>
</evidence>
<accession>A0A411MMY6</accession>
<feature type="coiled-coil region" evidence="1">
    <location>
        <begin position="231"/>
        <end position="258"/>
    </location>
</feature>
<reference evidence="2 3" key="1">
    <citation type="submission" date="2019-02" db="EMBL/GenBank/DDBJ databases">
        <title>Complete genome sequence of Pseudomonas sp. SNU WT1 isolated from rainbow trout.</title>
        <authorList>
            <person name="Oh W.T."/>
            <person name="Park S.C."/>
        </authorList>
    </citation>
    <scope>NUCLEOTIDE SEQUENCE [LARGE SCALE GENOMIC DNA]</scope>
    <source>
        <strain evidence="2 3">SNU WT1</strain>
    </source>
</reference>
<protein>
    <recommendedName>
        <fullName evidence="4">Binary cytotoxin component</fullName>
    </recommendedName>
</protein>
<dbReference type="OrthoDB" id="6899362at2"/>
<keyword evidence="1" id="KW-0175">Coiled coil</keyword>
<evidence type="ECO:0000256" key="1">
    <source>
        <dbReference type="SAM" id="Coils"/>
    </source>
</evidence>
<gene>
    <name evidence="2" type="ORF">EXN22_21780</name>
</gene>
<dbReference type="NCBIfam" id="NF033927">
    <property type="entry name" value="alph_xenorhab_B"/>
    <property type="match status" value="1"/>
</dbReference>
<dbReference type="Proteomes" id="UP000291130">
    <property type="component" value="Chromosome"/>
</dbReference>
<organism evidence="2 3">
    <name type="scientific">Pseudomonas tructae</name>
    <dbReference type="NCBI Taxonomy" id="2518644"/>
    <lineage>
        <taxon>Bacteria</taxon>
        <taxon>Pseudomonadati</taxon>
        <taxon>Pseudomonadota</taxon>
        <taxon>Gammaproteobacteria</taxon>
        <taxon>Pseudomonadales</taxon>
        <taxon>Pseudomonadaceae</taxon>
        <taxon>Pseudomonas</taxon>
    </lineage>
</organism>
<dbReference type="AlphaFoldDB" id="A0A411MMY6"/>
<keyword evidence="3" id="KW-1185">Reference proteome</keyword>
<dbReference type="InterPro" id="IPR047760">
    <property type="entry name" value="XaxB-like"/>
</dbReference>
<name>A0A411MMY6_9PSED</name>
<proteinExistence type="predicted"/>
<dbReference type="RefSeq" id="WP_130266001.1">
    <property type="nucleotide sequence ID" value="NZ_CP035952.1"/>
</dbReference>
<dbReference type="EMBL" id="CP035952">
    <property type="protein sequence ID" value="QBF28186.1"/>
    <property type="molecule type" value="Genomic_DNA"/>
</dbReference>